<evidence type="ECO:0000256" key="1">
    <source>
        <dbReference type="SAM" id="MobiDB-lite"/>
    </source>
</evidence>
<evidence type="ECO:0000313" key="2">
    <source>
        <dbReference type="EMBL" id="EER30319.1"/>
    </source>
</evidence>
<feature type="region of interest" description="Disordered" evidence="1">
    <location>
        <begin position="1"/>
        <end position="40"/>
    </location>
</feature>
<keyword evidence="3" id="KW-1185">Reference proteome</keyword>
<feature type="region of interest" description="Disordered" evidence="1">
    <location>
        <begin position="174"/>
        <end position="217"/>
    </location>
</feature>
<dbReference type="KEGG" id="ctp:CTRG_06103"/>
<feature type="region of interest" description="Disordered" evidence="1">
    <location>
        <begin position="543"/>
        <end position="579"/>
    </location>
</feature>
<feature type="compositionally biased region" description="Low complexity" evidence="1">
    <location>
        <begin position="255"/>
        <end position="265"/>
    </location>
</feature>
<feature type="region of interest" description="Disordered" evidence="1">
    <location>
        <begin position="118"/>
        <end position="142"/>
    </location>
</feature>
<name>C5MJ60_CANTT</name>
<gene>
    <name evidence="2" type="ORF">CTRG_06103</name>
</gene>
<organism evidence="2 3">
    <name type="scientific">Candida tropicalis (strain ATCC MYA-3404 / T1)</name>
    <name type="common">Yeast</name>
    <dbReference type="NCBI Taxonomy" id="294747"/>
    <lineage>
        <taxon>Eukaryota</taxon>
        <taxon>Fungi</taxon>
        <taxon>Dikarya</taxon>
        <taxon>Ascomycota</taxon>
        <taxon>Saccharomycotina</taxon>
        <taxon>Pichiomycetes</taxon>
        <taxon>Debaryomycetaceae</taxon>
        <taxon>Candida/Lodderomyces clade</taxon>
        <taxon>Candida</taxon>
    </lineage>
</organism>
<accession>C5MJ60</accession>
<sequence>MTTLLTTTATTNSNSTSTNTTTEKDSLTPRTTFSHTHSHNGNINHISPTYSKSLPEFARCVSFNNINPPAYDSDSPLNSPIYGSNDNSTADGNYTFSASSSSHPVSLDEFSFAYGRKNSNPNSYISKRKRLRLPPPPEKSILKNSVSSQQLEYNDLFQNNLADATINYHKEEELLDEEKENGSSSTSSTNSSPLLTAVAGNGNVPDYNGANPPRRKSLAGLTDEELMALDPQYSTSKTSNVNKFKFDNQQTYYLSPSSRRTSLPSESVSQLNKRQEYPTSNENNYKCISLSAKANNSVPSDYKRTILTIISGRKHTWKSLDWLVTNEQFEGILQDGDALVVGALVPLKYLKNNKKRSKASIDEYLFQKCSNLLTYLMSYITKLDLKVKVTVEFVLDYDDEDDTLCTTISTGKILRGNKYMIFHLFKQYQPHLVVLGNQDTPYNSKRRISSYCIKHGICPVIQIGCTDSGTGTRRPKPATAIRFAEDDEASIESEESEESDFVTSITKRIISVSDNACANSKSMENLHNKDFYKVKSMISMDDDEEERVKQDMKKKKRRESQVISVKSNTSTGNVSTSKPKKKSFWKKIGSIF</sequence>
<evidence type="ECO:0000313" key="3">
    <source>
        <dbReference type="Proteomes" id="UP000002037"/>
    </source>
</evidence>
<feature type="compositionally biased region" description="Polar residues" evidence="1">
    <location>
        <begin position="28"/>
        <end position="40"/>
    </location>
</feature>
<dbReference type="Proteomes" id="UP000002037">
    <property type="component" value="Unassembled WGS sequence"/>
</dbReference>
<dbReference type="GeneID" id="8298753"/>
<protein>
    <submittedName>
        <fullName evidence="2">Uncharacterized protein</fullName>
    </submittedName>
</protein>
<feature type="region of interest" description="Disordered" evidence="1">
    <location>
        <begin position="255"/>
        <end position="276"/>
    </location>
</feature>
<reference evidence="2 3" key="1">
    <citation type="journal article" date="2009" name="Nature">
        <title>Evolution of pathogenicity and sexual reproduction in eight Candida genomes.</title>
        <authorList>
            <person name="Butler G."/>
            <person name="Rasmussen M.D."/>
            <person name="Lin M.F."/>
            <person name="Santos M.A."/>
            <person name="Sakthikumar S."/>
            <person name="Munro C.A."/>
            <person name="Rheinbay E."/>
            <person name="Grabherr M."/>
            <person name="Forche A."/>
            <person name="Reedy J.L."/>
            <person name="Agrafioti I."/>
            <person name="Arnaud M.B."/>
            <person name="Bates S."/>
            <person name="Brown A.J."/>
            <person name="Brunke S."/>
            <person name="Costanzo M.C."/>
            <person name="Fitzpatrick D.A."/>
            <person name="de Groot P.W."/>
            <person name="Harris D."/>
            <person name="Hoyer L.L."/>
            <person name="Hube B."/>
            <person name="Klis F.M."/>
            <person name="Kodira C."/>
            <person name="Lennard N."/>
            <person name="Logue M.E."/>
            <person name="Martin R."/>
            <person name="Neiman A.M."/>
            <person name="Nikolaou E."/>
            <person name="Quail M.A."/>
            <person name="Quinn J."/>
            <person name="Santos M.C."/>
            <person name="Schmitzberger F.F."/>
            <person name="Sherlock G."/>
            <person name="Shah P."/>
            <person name="Silverstein K.A."/>
            <person name="Skrzypek M.S."/>
            <person name="Soll D."/>
            <person name="Staggs R."/>
            <person name="Stansfield I."/>
            <person name="Stumpf M.P."/>
            <person name="Sudbery P.E."/>
            <person name="Srikantha T."/>
            <person name="Zeng Q."/>
            <person name="Berman J."/>
            <person name="Berriman M."/>
            <person name="Heitman J."/>
            <person name="Gow N.A."/>
            <person name="Lorenz M.C."/>
            <person name="Birren B.W."/>
            <person name="Kellis M."/>
            <person name="Cuomo C.A."/>
        </authorList>
    </citation>
    <scope>NUCLEOTIDE SEQUENCE [LARGE SCALE GENOMIC DNA]</scope>
    <source>
        <strain evidence="3">ATCC MYA-3404 / T1</strain>
    </source>
</reference>
<proteinExistence type="predicted"/>
<feature type="compositionally biased region" description="Polar residues" evidence="1">
    <location>
        <begin position="266"/>
        <end position="276"/>
    </location>
</feature>
<dbReference type="OrthoDB" id="4068467at2759"/>
<dbReference type="AlphaFoldDB" id="C5MJ60"/>
<dbReference type="eggNOG" id="ENOG502QSA6">
    <property type="taxonomic scope" value="Eukaryota"/>
</dbReference>
<dbReference type="RefSeq" id="XP_002546625.1">
    <property type="nucleotide sequence ID" value="XM_002546579.1"/>
</dbReference>
<dbReference type="HOGENOM" id="CLU_014122_0_0_1"/>
<dbReference type="VEuPathDB" id="FungiDB:CTRG_06103"/>
<dbReference type="EMBL" id="GG692405">
    <property type="protein sequence ID" value="EER30319.1"/>
    <property type="molecule type" value="Genomic_DNA"/>
</dbReference>
<feature type="compositionally biased region" description="Low complexity" evidence="1">
    <location>
        <begin position="183"/>
        <end position="192"/>
    </location>
</feature>
<feature type="compositionally biased region" description="Polar residues" evidence="1">
    <location>
        <begin position="561"/>
        <end position="574"/>
    </location>
</feature>
<feature type="compositionally biased region" description="Low complexity" evidence="1">
    <location>
        <begin position="1"/>
        <end position="21"/>
    </location>
</feature>